<feature type="domain" description="Response regulatory" evidence="1">
    <location>
        <begin position="4"/>
        <end position="86"/>
    </location>
</feature>
<gene>
    <name evidence="2" type="ORF">S01H1_24894</name>
</gene>
<comment type="caution">
    <text evidence="2">The sequence shown here is derived from an EMBL/GenBank/DDBJ whole genome shotgun (WGS) entry which is preliminary data.</text>
</comment>
<dbReference type="GO" id="GO:0000156">
    <property type="term" value="F:phosphorelay response regulator activity"/>
    <property type="evidence" value="ECO:0007669"/>
    <property type="project" value="TreeGrafter"/>
</dbReference>
<organism evidence="2">
    <name type="scientific">marine sediment metagenome</name>
    <dbReference type="NCBI Taxonomy" id="412755"/>
    <lineage>
        <taxon>unclassified sequences</taxon>
        <taxon>metagenomes</taxon>
        <taxon>ecological metagenomes</taxon>
    </lineage>
</organism>
<dbReference type="PANTHER" id="PTHR45526">
    <property type="entry name" value="TRANSCRIPTIONAL REGULATORY PROTEIN DPIA"/>
    <property type="match status" value="1"/>
</dbReference>
<dbReference type="AlphaFoldDB" id="X0TYL4"/>
<feature type="non-terminal residue" evidence="2">
    <location>
        <position position="86"/>
    </location>
</feature>
<dbReference type="PROSITE" id="PS50110">
    <property type="entry name" value="RESPONSE_REGULATORY"/>
    <property type="match status" value="1"/>
</dbReference>
<dbReference type="SUPFAM" id="SSF52172">
    <property type="entry name" value="CheY-like"/>
    <property type="match status" value="1"/>
</dbReference>
<dbReference type="PANTHER" id="PTHR45526:SF1">
    <property type="entry name" value="TRANSCRIPTIONAL REGULATORY PROTEIN DCUR-RELATED"/>
    <property type="match status" value="1"/>
</dbReference>
<sequence>MKPTILIVDDDTGIQFGFSEYLTNKSYVVETASCLAEARNALLSKHFHAVLLDLNLPDGNGLDFITDLREDHPDVAIIVITASGEI</sequence>
<proteinExistence type="predicted"/>
<dbReference type="Pfam" id="PF00072">
    <property type="entry name" value="Response_reg"/>
    <property type="match status" value="1"/>
</dbReference>
<reference evidence="2" key="1">
    <citation type="journal article" date="2014" name="Front. Microbiol.">
        <title>High frequency of phylogenetically diverse reductive dehalogenase-homologous genes in deep subseafloor sedimentary metagenomes.</title>
        <authorList>
            <person name="Kawai M."/>
            <person name="Futagami T."/>
            <person name="Toyoda A."/>
            <person name="Takaki Y."/>
            <person name="Nishi S."/>
            <person name="Hori S."/>
            <person name="Arai W."/>
            <person name="Tsubouchi T."/>
            <person name="Morono Y."/>
            <person name="Uchiyama I."/>
            <person name="Ito T."/>
            <person name="Fujiyama A."/>
            <person name="Inagaki F."/>
            <person name="Takami H."/>
        </authorList>
    </citation>
    <scope>NUCLEOTIDE SEQUENCE</scope>
    <source>
        <strain evidence="2">Expedition CK06-06</strain>
    </source>
</reference>
<accession>X0TYL4</accession>
<protein>
    <recommendedName>
        <fullName evidence="1">Response regulatory domain-containing protein</fullName>
    </recommendedName>
</protein>
<evidence type="ECO:0000259" key="1">
    <source>
        <dbReference type="PROSITE" id="PS50110"/>
    </source>
</evidence>
<evidence type="ECO:0000313" key="2">
    <source>
        <dbReference type="EMBL" id="GAF98663.1"/>
    </source>
</evidence>
<dbReference type="InterPro" id="IPR001789">
    <property type="entry name" value="Sig_transdc_resp-reg_receiver"/>
</dbReference>
<name>X0TYL4_9ZZZZ</name>
<dbReference type="InterPro" id="IPR011006">
    <property type="entry name" value="CheY-like_superfamily"/>
</dbReference>
<dbReference type="EMBL" id="BARS01014993">
    <property type="protein sequence ID" value="GAF98663.1"/>
    <property type="molecule type" value="Genomic_DNA"/>
</dbReference>
<dbReference type="Gene3D" id="3.40.50.2300">
    <property type="match status" value="1"/>
</dbReference>
<dbReference type="SMART" id="SM00448">
    <property type="entry name" value="REC"/>
    <property type="match status" value="1"/>
</dbReference>
<dbReference type="InterPro" id="IPR051271">
    <property type="entry name" value="2C-system_Tx_regulators"/>
</dbReference>